<dbReference type="Proteomes" id="UP001163603">
    <property type="component" value="Chromosome 14"/>
</dbReference>
<proteinExistence type="predicted"/>
<protein>
    <submittedName>
        <fullName evidence="1">Uncharacterized protein</fullName>
    </submittedName>
</protein>
<name>A0ACC0X7Q5_9ROSI</name>
<accession>A0ACC0X7Q5</accession>
<reference evidence="2" key="1">
    <citation type="journal article" date="2023" name="G3 (Bethesda)">
        <title>Genome assembly and association tests identify interacting loci associated with vigor, precocity, and sex in interspecific pistachio rootstocks.</title>
        <authorList>
            <person name="Palmer W."/>
            <person name="Jacygrad E."/>
            <person name="Sagayaradj S."/>
            <person name="Cavanaugh K."/>
            <person name="Han R."/>
            <person name="Bertier L."/>
            <person name="Beede B."/>
            <person name="Kafkas S."/>
            <person name="Golino D."/>
            <person name="Preece J."/>
            <person name="Michelmore R."/>
        </authorList>
    </citation>
    <scope>NUCLEOTIDE SEQUENCE [LARGE SCALE GENOMIC DNA]</scope>
</reference>
<dbReference type="EMBL" id="CM047749">
    <property type="protein sequence ID" value="KAJ0010872.1"/>
    <property type="molecule type" value="Genomic_DNA"/>
</dbReference>
<gene>
    <name evidence="1" type="ORF">Pint_32878</name>
</gene>
<evidence type="ECO:0000313" key="1">
    <source>
        <dbReference type="EMBL" id="KAJ0010872.1"/>
    </source>
</evidence>
<keyword evidence="2" id="KW-1185">Reference proteome</keyword>
<sequence>MRAVMEARPNQCNHCRQRLWLKPNESVVICPGCKLQKKQENYGRLYKFDYSSTGNEILGPPDKGLRQKGNFDFNFIWRGNDSSPKSSLNIKPSPLMSRPSAPPKKCAVLIGVTCNKAKYKLKGTINDVKNMRELLINSFGFKVEAILVLTEEEAEEQHKPTKKNIQKALQWLVEGSQRGDSLVFYFGGHGLRQPDFNGDELDGY</sequence>
<comment type="caution">
    <text evidence="1">The sequence shown here is derived from an EMBL/GenBank/DDBJ whole genome shotgun (WGS) entry which is preliminary data.</text>
</comment>
<evidence type="ECO:0000313" key="2">
    <source>
        <dbReference type="Proteomes" id="UP001163603"/>
    </source>
</evidence>
<organism evidence="1 2">
    <name type="scientific">Pistacia integerrima</name>
    <dbReference type="NCBI Taxonomy" id="434235"/>
    <lineage>
        <taxon>Eukaryota</taxon>
        <taxon>Viridiplantae</taxon>
        <taxon>Streptophyta</taxon>
        <taxon>Embryophyta</taxon>
        <taxon>Tracheophyta</taxon>
        <taxon>Spermatophyta</taxon>
        <taxon>Magnoliopsida</taxon>
        <taxon>eudicotyledons</taxon>
        <taxon>Gunneridae</taxon>
        <taxon>Pentapetalae</taxon>
        <taxon>rosids</taxon>
        <taxon>malvids</taxon>
        <taxon>Sapindales</taxon>
        <taxon>Anacardiaceae</taxon>
        <taxon>Pistacia</taxon>
    </lineage>
</organism>